<dbReference type="EMBL" id="CP013650">
    <property type="protein sequence ID" value="ALS98619.1"/>
    <property type="molecule type" value="Genomic_DNA"/>
</dbReference>
<accession>A0A0U2QME8</accession>
<dbReference type="Pfam" id="PF13673">
    <property type="entry name" value="Acetyltransf_10"/>
    <property type="match status" value="1"/>
</dbReference>
<evidence type="ECO:0000259" key="1">
    <source>
        <dbReference type="PROSITE" id="PS51186"/>
    </source>
</evidence>
<evidence type="ECO:0000313" key="3">
    <source>
        <dbReference type="Proteomes" id="UP000068447"/>
    </source>
</evidence>
<feature type="domain" description="N-acetyltransferase" evidence="1">
    <location>
        <begin position="3"/>
        <end position="141"/>
    </location>
</feature>
<dbReference type="OrthoDB" id="9796171at2"/>
<dbReference type="InterPro" id="IPR000182">
    <property type="entry name" value="GNAT_dom"/>
</dbReference>
<dbReference type="PROSITE" id="PS51186">
    <property type="entry name" value="GNAT"/>
    <property type="match status" value="1"/>
</dbReference>
<keyword evidence="3" id="KW-1185">Reference proteome</keyword>
<organism evidence="2 3">
    <name type="scientific">Lacimicrobium alkaliphilum</name>
    <dbReference type="NCBI Taxonomy" id="1526571"/>
    <lineage>
        <taxon>Bacteria</taxon>
        <taxon>Pseudomonadati</taxon>
        <taxon>Pseudomonadota</taxon>
        <taxon>Gammaproteobacteria</taxon>
        <taxon>Alteromonadales</taxon>
        <taxon>Alteromonadaceae</taxon>
        <taxon>Lacimicrobium</taxon>
    </lineage>
</organism>
<evidence type="ECO:0000313" key="2">
    <source>
        <dbReference type="EMBL" id="ALS98619.1"/>
    </source>
</evidence>
<dbReference type="Proteomes" id="UP000068447">
    <property type="component" value="Chromosome"/>
</dbReference>
<sequence length="152" mass="17162">MSLTTKNVDWMSARKELTKLREKVFVCEWRIPKDVEFDQQDHNACHVLICDEQGEEIATGRITPAGEIGRIAVINGCRKPEVYQQLFSALLSIARAQGLESVSIQCELEGVNDYQKRGFHPVGAVYMDAGIPRQRMVCNIEAFSLPKVELTH</sequence>
<dbReference type="GO" id="GO:0016747">
    <property type="term" value="F:acyltransferase activity, transferring groups other than amino-acyl groups"/>
    <property type="evidence" value="ECO:0007669"/>
    <property type="project" value="InterPro"/>
</dbReference>
<reference evidence="2 3" key="1">
    <citation type="submission" date="2015-12" db="EMBL/GenBank/DDBJ databases">
        <title>Complete genome of Lacimicrobium alkaliphilum KCTC 32984.</title>
        <authorList>
            <person name="Kim S.-G."/>
            <person name="Lee Y.-J."/>
        </authorList>
    </citation>
    <scope>NUCLEOTIDE SEQUENCE [LARGE SCALE GENOMIC DNA]</scope>
    <source>
        <strain evidence="2 3">YelD216</strain>
    </source>
</reference>
<dbReference type="STRING" id="1526571.AT746_10295"/>
<dbReference type="Gene3D" id="3.40.630.30">
    <property type="match status" value="1"/>
</dbReference>
<proteinExistence type="predicted"/>
<dbReference type="KEGG" id="lal:AT746_10295"/>
<dbReference type="RefSeq" id="WP_062480008.1">
    <property type="nucleotide sequence ID" value="NZ_CP013650.1"/>
</dbReference>
<dbReference type="SUPFAM" id="SSF55729">
    <property type="entry name" value="Acyl-CoA N-acyltransferases (Nat)"/>
    <property type="match status" value="1"/>
</dbReference>
<dbReference type="InterPro" id="IPR016181">
    <property type="entry name" value="Acyl_CoA_acyltransferase"/>
</dbReference>
<gene>
    <name evidence="2" type="ORF">AT746_10295</name>
</gene>
<protein>
    <recommendedName>
        <fullName evidence="1">N-acetyltransferase domain-containing protein</fullName>
    </recommendedName>
</protein>
<dbReference type="AlphaFoldDB" id="A0A0U2QME8"/>
<name>A0A0U2QME8_9ALTE</name>